<evidence type="ECO:0000313" key="2">
    <source>
        <dbReference type="Proteomes" id="UP000742786"/>
    </source>
</evidence>
<name>A0A916J620_9PROT</name>
<dbReference type="SUPFAM" id="SSF53067">
    <property type="entry name" value="Actin-like ATPase domain"/>
    <property type="match status" value="1"/>
</dbReference>
<keyword evidence="2" id="KW-1185">Reference proteome</keyword>
<dbReference type="AlphaFoldDB" id="A0A916J620"/>
<evidence type="ECO:0000313" key="1">
    <source>
        <dbReference type="EMBL" id="CAG4885204.1"/>
    </source>
</evidence>
<organism evidence="1 2">
    <name type="scientific">Georgfuchsia toluolica</name>
    <dbReference type="NCBI Taxonomy" id="424218"/>
    <lineage>
        <taxon>Bacteria</taxon>
        <taxon>Pseudomonadati</taxon>
        <taxon>Pseudomonadota</taxon>
        <taxon>Betaproteobacteria</taxon>
        <taxon>Nitrosomonadales</taxon>
        <taxon>Sterolibacteriaceae</taxon>
        <taxon>Georgfuchsia</taxon>
    </lineage>
</organism>
<dbReference type="RefSeq" id="WP_220636972.1">
    <property type="nucleotide sequence ID" value="NZ_CAJQUM010000001.1"/>
</dbReference>
<dbReference type="Gene3D" id="3.30.420.380">
    <property type="match status" value="1"/>
</dbReference>
<sequence>MWARHRENKNDDWTSIIFPRGRIEVARVRRSAGGKPRLLDWDAFVVEAGELEALKRLRSAKRLGDGRSTTLLRHGQYQFLQVESPGVAREELRGAVRWRIKEQVDVPIETAVVDVLEIPAPAAVGAGRAQQIFVVVAGNAQLAPRIHLFQDAKLPLSTIDIPELAQRNVAALFEEENRGLALLAFNDDGGLLTFTYRGELLSSRFIDIKRGELAEARKSEDGLFDRVLLEVQRSLDNFERAHSYTTLSRVLIAPLPGSNGFVDYLKENLYQKLDVLDLTQAVDLSAIPVLADPVRQAEALLAIGAALRNEAPVQ</sequence>
<proteinExistence type="predicted"/>
<reference evidence="1" key="1">
    <citation type="submission" date="2021-04" db="EMBL/GenBank/DDBJ databases">
        <authorList>
            <person name="Hornung B."/>
        </authorList>
    </citation>
    <scope>NUCLEOTIDE SEQUENCE</scope>
    <source>
        <strain evidence="1">G5G6</strain>
    </source>
</reference>
<dbReference type="InterPro" id="IPR043129">
    <property type="entry name" value="ATPase_NBD"/>
</dbReference>
<dbReference type="EMBL" id="CAJQUM010000001">
    <property type="protein sequence ID" value="CAG4885204.1"/>
    <property type="molecule type" value="Genomic_DNA"/>
</dbReference>
<dbReference type="Proteomes" id="UP000742786">
    <property type="component" value="Unassembled WGS sequence"/>
</dbReference>
<comment type="caution">
    <text evidence="1">The sequence shown here is derived from an EMBL/GenBank/DDBJ whole genome shotgun (WGS) entry which is preliminary data.</text>
</comment>
<accession>A0A916J620</accession>
<protein>
    <submittedName>
        <fullName evidence="1">MSHA biogenesis protein MshI</fullName>
    </submittedName>
</protein>
<gene>
    <name evidence="1" type="ORF">GTOL_13087</name>
</gene>